<dbReference type="FunFam" id="1.10.10.10:FF:000131">
    <property type="entry name" value="la-related protein 1B isoform X2"/>
    <property type="match status" value="1"/>
</dbReference>
<feature type="compositionally biased region" description="Low complexity" evidence="3">
    <location>
        <begin position="61"/>
        <end position="76"/>
    </location>
</feature>
<keyword evidence="1 2" id="KW-0694">RNA-binding</keyword>
<accession>A0A8K0IL58</accession>
<dbReference type="PANTHER" id="PTHR22792">
    <property type="entry name" value="LUPUS LA PROTEIN-RELATED"/>
    <property type="match status" value="1"/>
</dbReference>
<comment type="caution">
    <text evidence="5">The sequence shown here is derived from an EMBL/GenBank/DDBJ whole genome shotgun (WGS) entry which is preliminary data.</text>
</comment>
<reference evidence="5" key="1">
    <citation type="journal article" date="2017" name="Gigascience">
        <title>The genome draft of coconut (Cocos nucifera).</title>
        <authorList>
            <person name="Xiao Y."/>
            <person name="Xu P."/>
            <person name="Fan H."/>
            <person name="Baudouin L."/>
            <person name="Xia W."/>
            <person name="Bocs S."/>
            <person name="Xu J."/>
            <person name="Li Q."/>
            <person name="Guo A."/>
            <person name="Zhou L."/>
            <person name="Li J."/>
            <person name="Wu Y."/>
            <person name="Ma Z."/>
            <person name="Armero A."/>
            <person name="Issali A.E."/>
            <person name="Liu N."/>
            <person name="Peng M."/>
            <person name="Yang Y."/>
        </authorList>
    </citation>
    <scope>NUCLEOTIDE SEQUENCE</scope>
    <source>
        <tissue evidence="5">Spear leaf of Hainan Tall coconut</tissue>
    </source>
</reference>
<dbReference type="EMBL" id="CM017881">
    <property type="protein sequence ID" value="KAG1361970.1"/>
    <property type="molecule type" value="Genomic_DNA"/>
</dbReference>
<feature type="region of interest" description="Disordered" evidence="3">
    <location>
        <begin position="1"/>
        <end position="326"/>
    </location>
</feature>
<dbReference type="GO" id="GO:0005737">
    <property type="term" value="C:cytoplasm"/>
    <property type="evidence" value="ECO:0007669"/>
    <property type="project" value="UniProtKB-ARBA"/>
</dbReference>
<feature type="region of interest" description="Disordered" evidence="3">
    <location>
        <begin position="544"/>
        <end position="565"/>
    </location>
</feature>
<feature type="compositionally biased region" description="Low complexity" evidence="3">
    <location>
        <begin position="164"/>
        <end position="176"/>
    </location>
</feature>
<feature type="compositionally biased region" description="Low complexity" evidence="3">
    <location>
        <begin position="7"/>
        <end position="24"/>
    </location>
</feature>
<dbReference type="Pfam" id="PF05383">
    <property type="entry name" value="La"/>
    <property type="match status" value="1"/>
</dbReference>
<evidence type="ECO:0000256" key="1">
    <source>
        <dbReference type="ARBA" id="ARBA00022884"/>
    </source>
</evidence>
<feature type="compositionally biased region" description="Low complexity" evidence="3">
    <location>
        <begin position="43"/>
        <end position="53"/>
    </location>
</feature>
<evidence type="ECO:0000313" key="6">
    <source>
        <dbReference type="Proteomes" id="UP000797356"/>
    </source>
</evidence>
<evidence type="ECO:0000313" key="5">
    <source>
        <dbReference type="EMBL" id="KAG1361970.1"/>
    </source>
</evidence>
<dbReference type="SMART" id="SM00715">
    <property type="entry name" value="LA"/>
    <property type="match status" value="1"/>
</dbReference>
<feature type="compositionally biased region" description="Polar residues" evidence="3">
    <location>
        <begin position="236"/>
        <end position="245"/>
    </location>
</feature>
<gene>
    <name evidence="5" type="ORF">COCNU_10G001890</name>
</gene>
<dbReference type="InterPro" id="IPR036388">
    <property type="entry name" value="WH-like_DNA-bd_sf"/>
</dbReference>
<name>A0A8K0IL58_COCNU</name>
<evidence type="ECO:0000256" key="3">
    <source>
        <dbReference type="SAM" id="MobiDB-lite"/>
    </source>
</evidence>
<feature type="compositionally biased region" description="Low complexity" evidence="3">
    <location>
        <begin position="86"/>
        <end position="96"/>
    </location>
</feature>
<dbReference type="Gene3D" id="1.10.10.10">
    <property type="entry name" value="Winged helix-like DNA-binding domain superfamily/Winged helix DNA-binding domain"/>
    <property type="match status" value="1"/>
</dbReference>
<evidence type="ECO:0000256" key="2">
    <source>
        <dbReference type="PROSITE-ProRule" id="PRU00332"/>
    </source>
</evidence>
<dbReference type="PROSITE" id="PS50961">
    <property type="entry name" value="HTH_LA"/>
    <property type="match status" value="1"/>
</dbReference>
<evidence type="ECO:0000259" key="4">
    <source>
        <dbReference type="PROSITE" id="PS50961"/>
    </source>
</evidence>
<organism evidence="5 6">
    <name type="scientific">Cocos nucifera</name>
    <name type="common">Coconut palm</name>
    <dbReference type="NCBI Taxonomy" id="13894"/>
    <lineage>
        <taxon>Eukaryota</taxon>
        <taxon>Viridiplantae</taxon>
        <taxon>Streptophyta</taxon>
        <taxon>Embryophyta</taxon>
        <taxon>Tracheophyta</taxon>
        <taxon>Spermatophyta</taxon>
        <taxon>Magnoliopsida</taxon>
        <taxon>Liliopsida</taxon>
        <taxon>Arecaceae</taxon>
        <taxon>Arecoideae</taxon>
        <taxon>Cocoseae</taxon>
        <taxon>Attaleinae</taxon>
        <taxon>Cocos</taxon>
    </lineage>
</organism>
<dbReference type="GO" id="GO:0003723">
    <property type="term" value="F:RNA binding"/>
    <property type="evidence" value="ECO:0007669"/>
    <property type="project" value="UniProtKB-UniRule"/>
</dbReference>
<dbReference type="PANTHER" id="PTHR22792:SF132">
    <property type="entry name" value="LA-RELATED PROTEIN 1"/>
    <property type="match status" value="1"/>
</dbReference>
<dbReference type="InterPro" id="IPR006630">
    <property type="entry name" value="La_HTH"/>
</dbReference>
<reference evidence="5" key="2">
    <citation type="submission" date="2019-07" db="EMBL/GenBank/DDBJ databases">
        <authorList>
            <person name="Yang Y."/>
            <person name="Bocs S."/>
            <person name="Baudouin L."/>
        </authorList>
    </citation>
    <scope>NUCLEOTIDE SEQUENCE</scope>
    <source>
        <tissue evidence="5">Spear leaf of Hainan Tall coconut</tissue>
    </source>
</reference>
<dbReference type="SUPFAM" id="SSF46785">
    <property type="entry name" value="Winged helix' DNA-binding domain"/>
    <property type="match status" value="1"/>
</dbReference>
<keyword evidence="6" id="KW-1185">Reference proteome</keyword>
<dbReference type="AlphaFoldDB" id="A0A8K0IL58"/>
<dbReference type="OrthoDB" id="340227at2759"/>
<feature type="compositionally biased region" description="Low complexity" evidence="3">
    <location>
        <begin position="126"/>
        <end position="144"/>
    </location>
</feature>
<dbReference type="InterPro" id="IPR036390">
    <property type="entry name" value="WH_DNA-bd_sf"/>
</dbReference>
<protein>
    <submittedName>
        <fullName evidence="5">La-related protein 1C</fullName>
    </submittedName>
</protein>
<feature type="compositionally biased region" description="Pro residues" evidence="3">
    <location>
        <begin position="315"/>
        <end position="326"/>
    </location>
</feature>
<proteinExistence type="predicted"/>
<dbReference type="InterPro" id="IPR045180">
    <property type="entry name" value="La_dom_prot"/>
</dbReference>
<feature type="domain" description="HTH La-type RNA-binding" evidence="4">
    <location>
        <begin position="378"/>
        <end position="467"/>
    </location>
</feature>
<dbReference type="Proteomes" id="UP000797356">
    <property type="component" value="Chromosome 10"/>
</dbReference>
<sequence>MASIADPSSTSHSPRPARPSRGPSFAWSHVAATASPSSPPPAAATILHPEPSYSSPPVPPENVASSSSTVPRSPVPSDEPEHGSNGDDAASAPAAARGKKPAWQRPSNGSIEVGPVMGAVSWPALSESTKASPKSSSSDALKGSFDGTVSAFPGPVISTPSPRPNLNNINLNSTPNHVAPPVRQKPNKRGGGGSSSDTPANGAPPLQSPPPASAAATQITPGKETIPEPSPGDLPSKNSGNSNWDHGTRGGSFAPQQHGGNDHYRVYGGNRRGGGGSHRGSYGSRRDQDRGSFVWSHRGFSGRDASVQQRGVRPFPRPPPPPFLSPPPQVRPFGNPIGYPDMPSPVYYVATPPPPETISGLPFVAHPAAAPPPPMFSPPAIDHPRAMLLKQINYYFSSDNLCKDIFLRRNMDEQGWVPITLIAGFNRVKQFTNNIQYILDTVRLSDVVEVQGEKIRKRNDWMNWVLPPSPNHFGIVPGLQSPATSDYENLVAQLQTVELEGASNHNSLRGPTHTEVVLIRSASGNLNNQLHVVGDLSGDGNGQVTGHINSDYSNSGRSLVRTDTL</sequence>
<dbReference type="CDD" id="cd07323">
    <property type="entry name" value="LAM"/>
    <property type="match status" value="1"/>
</dbReference>